<feature type="domain" description="Aminoglycoside phosphotransferase" evidence="7">
    <location>
        <begin position="93"/>
        <end position="230"/>
    </location>
</feature>
<dbReference type="EMBL" id="MU155135">
    <property type="protein sequence ID" value="KAF9485544.1"/>
    <property type="molecule type" value="Genomic_DNA"/>
</dbReference>
<dbReference type="GO" id="GO:0016301">
    <property type="term" value="F:kinase activity"/>
    <property type="evidence" value="ECO:0007669"/>
    <property type="project" value="UniProtKB-KW"/>
</dbReference>
<dbReference type="InterPro" id="IPR051035">
    <property type="entry name" value="Mito_inheritance_9"/>
</dbReference>
<evidence type="ECO:0000256" key="4">
    <source>
        <dbReference type="ARBA" id="ARBA00022946"/>
    </source>
</evidence>
<dbReference type="Pfam" id="PF01636">
    <property type="entry name" value="APH"/>
    <property type="match status" value="2"/>
</dbReference>
<dbReference type="PANTHER" id="PTHR36091:SF1">
    <property type="entry name" value="ALTERED INHERITANCE OF MITOCHONDRIA PROTEIN 9, MITOCHONDRIAL"/>
    <property type="match status" value="1"/>
</dbReference>
<dbReference type="PANTHER" id="PTHR36091">
    <property type="entry name" value="ALTERED INHERITANCE OF MITOCHONDRIA PROTEIN 9, MITOCHONDRIAL"/>
    <property type="match status" value="1"/>
</dbReference>
<evidence type="ECO:0000256" key="5">
    <source>
        <dbReference type="ARBA" id="ARBA00023128"/>
    </source>
</evidence>
<sequence length="586" mass="66498">MFCSFARPLQIRINRSLNALKPLNSQTYAVFTSSSLKPSAKEEPVSIEALKVTPRRWLYNNDIQMALRRVEFDVEALGAIAAKAVGAVKCNEIAFIVEGSYNRVFRLRLSNNKTVIARIPFPNAGPQSILTRSEVATMDFLRTRNVPVPKVLAWDATTTNAVGCEYIIMEQCPGSTLEDNDTSRLELYRHIADVVDMMAGLASVRFSQYGSIYYKEDVDELLRERPLYAEGEAEDASSERFRIGPSVERRFYRGGRTGTDIDRGPWKDVQSYLKAAVDCEIEWMRLYSSSPEAKAQLGAWHTPERHIKALQMWFSLAPAVLPPPEYCIPTLSHPDLHVGNIFVTGTDPLSVSGFIDWQGASVSPLFETEIPNIFDDDDESNLKYVAVVPGEHQPIMPDNYDQLTAVEQEEARTEYRRIWPRYLFYKLLKKVGGPLLAVMRLWQMELVKKAVYFSSHCWSDGLPAFEQILMLLSAEYGKLIPVHDDYPICPVVFSEEDEKRHEKEYKVVFGEEILLEPRVKVAIERAGIVMGPDGAVESKDLDAAMRINEDVYAMTVAGKSEAHREAIRRRWPIREGKFVCTMESCR</sequence>
<dbReference type="InterPro" id="IPR002575">
    <property type="entry name" value="Aminoglycoside_PTrfase"/>
</dbReference>
<dbReference type="GO" id="GO:0005739">
    <property type="term" value="C:mitochondrion"/>
    <property type="evidence" value="ECO:0007669"/>
    <property type="project" value="UniProtKB-SubCell"/>
</dbReference>
<protein>
    <recommendedName>
        <fullName evidence="3">Altered inheritance of mitochondria protein 9, mitochondrial</fullName>
    </recommendedName>
    <alternativeName>
        <fullName evidence="6">Found in mitochondrial proteome protein 29</fullName>
    </alternativeName>
</protein>
<dbReference type="AlphaFoldDB" id="A0A9P6D6F7"/>
<dbReference type="OrthoDB" id="2968323at2759"/>
<proteinExistence type="inferred from homology"/>
<comment type="subcellular location">
    <subcellularLocation>
        <location evidence="1">Mitochondrion</location>
    </subcellularLocation>
</comment>
<evidence type="ECO:0000313" key="8">
    <source>
        <dbReference type="EMBL" id="KAF9485544.1"/>
    </source>
</evidence>
<evidence type="ECO:0000259" key="7">
    <source>
        <dbReference type="Pfam" id="PF01636"/>
    </source>
</evidence>
<keyword evidence="8" id="KW-0808">Transferase</keyword>
<evidence type="ECO:0000313" key="9">
    <source>
        <dbReference type="Proteomes" id="UP000807469"/>
    </source>
</evidence>
<comment type="caution">
    <text evidence="8">The sequence shown here is derived from an EMBL/GenBank/DDBJ whole genome shotgun (WGS) entry which is preliminary data.</text>
</comment>
<reference evidence="8" key="1">
    <citation type="submission" date="2020-11" db="EMBL/GenBank/DDBJ databases">
        <authorList>
            <consortium name="DOE Joint Genome Institute"/>
            <person name="Ahrendt S."/>
            <person name="Riley R."/>
            <person name="Andreopoulos W."/>
            <person name="Labutti K."/>
            <person name="Pangilinan J."/>
            <person name="Ruiz-Duenas F.J."/>
            <person name="Barrasa J.M."/>
            <person name="Sanchez-Garcia M."/>
            <person name="Camarero S."/>
            <person name="Miyauchi S."/>
            <person name="Serrano A."/>
            <person name="Linde D."/>
            <person name="Babiker R."/>
            <person name="Drula E."/>
            <person name="Ayuso-Fernandez I."/>
            <person name="Pacheco R."/>
            <person name="Padilla G."/>
            <person name="Ferreira P."/>
            <person name="Barriuso J."/>
            <person name="Kellner H."/>
            <person name="Castanera R."/>
            <person name="Alfaro M."/>
            <person name="Ramirez L."/>
            <person name="Pisabarro A.G."/>
            <person name="Kuo A."/>
            <person name="Tritt A."/>
            <person name="Lipzen A."/>
            <person name="He G."/>
            <person name="Yan M."/>
            <person name="Ng V."/>
            <person name="Cullen D."/>
            <person name="Martin F."/>
            <person name="Rosso M.-N."/>
            <person name="Henrissat B."/>
            <person name="Hibbett D."/>
            <person name="Martinez A.T."/>
            <person name="Grigoriev I.V."/>
        </authorList>
    </citation>
    <scope>NUCLEOTIDE SEQUENCE</scope>
    <source>
        <strain evidence="8">CIRM-BRFM 674</strain>
    </source>
</reference>
<keyword evidence="8" id="KW-0418">Kinase</keyword>
<evidence type="ECO:0000256" key="3">
    <source>
        <dbReference type="ARBA" id="ARBA00016197"/>
    </source>
</evidence>
<dbReference type="Gene3D" id="3.90.1200.10">
    <property type="match status" value="1"/>
</dbReference>
<comment type="similarity">
    <text evidence="2">Belongs to the AIM9 family.</text>
</comment>
<gene>
    <name evidence="8" type="ORF">BDN70DRAFT_591835</name>
</gene>
<feature type="domain" description="Aminoglycoside phosphotransferase" evidence="7">
    <location>
        <begin position="296"/>
        <end position="365"/>
    </location>
</feature>
<keyword evidence="5" id="KW-0496">Mitochondrion</keyword>
<name>A0A9P6D6F7_9AGAR</name>
<evidence type="ECO:0000256" key="2">
    <source>
        <dbReference type="ARBA" id="ARBA00005543"/>
    </source>
</evidence>
<evidence type="ECO:0000256" key="6">
    <source>
        <dbReference type="ARBA" id="ARBA00031849"/>
    </source>
</evidence>
<dbReference type="Gene3D" id="3.30.200.20">
    <property type="entry name" value="Phosphorylase Kinase, domain 1"/>
    <property type="match status" value="1"/>
</dbReference>
<evidence type="ECO:0000256" key="1">
    <source>
        <dbReference type="ARBA" id="ARBA00004173"/>
    </source>
</evidence>
<keyword evidence="9" id="KW-1185">Reference proteome</keyword>
<organism evidence="8 9">
    <name type="scientific">Pholiota conissans</name>
    <dbReference type="NCBI Taxonomy" id="109636"/>
    <lineage>
        <taxon>Eukaryota</taxon>
        <taxon>Fungi</taxon>
        <taxon>Dikarya</taxon>
        <taxon>Basidiomycota</taxon>
        <taxon>Agaricomycotina</taxon>
        <taxon>Agaricomycetes</taxon>
        <taxon>Agaricomycetidae</taxon>
        <taxon>Agaricales</taxon>
        <taxon>Agaricineae</taxon>
        <taxon>Strophariaceae</taxon>
        <taxon>Pholiota</taxon>
    </lineage>
</organism>
<accession>A0A9P6D6F7</accession>
<dbReference type="Proteomes" id="UP000807469">
    <property type="component" value="Unassembled WGS sequence"/>
</dbReference>
<keyword evidence="4" id="KW-0809">Transit peptide</keyword>
<dbReference type="SUPFAM" id="SSF56112">
    <property type="entry name" value="Protein kinase-like (PK-like)"/>
    <property type="match status" value="1"/>
</dbReference>
<dbReference type="InterPro" id="IPR011009">
    <property type="entry name" value="Kinase-like_dom_sf"/>
</dbReference>